<feature type="domain" description="Transposase IS200-like" evidence="1">
    <location>
        <begin position="7"/>
        <end position="154"/>
    </location>
</feature>
<dbReference type="InterPro" id="IPR036515">
    <property type="entry name" value="Transposase_17_sf"/>
</dbReference>
<organism evidence="2 3">
    <name type="scientific">Candidatus Ghiorseimicrobium undicola</name>
    <dbReference type="NCBI Taxonomy" id="1974746"/>
    <lineage>
        <taxon>Bacteria</taxon>
        <taxon>Pseudomonadati</taxon>
        <taxon>Candidatus Omnitrophota</taxon>
        <taxon>Candidatus Ghiorseimicrobium</taxon>
    </lineage>
</organism>
<evidence type="ECO:0000313" key="3">
    <source>
        <dbReference type="Proteomes" id="UP000229641"/>
    </source>
</evidence>
<dbReference type="Pfam" id="PF01797">
    <property type="entry name" value="Y1_Tnp"/>
    <property type="match status" value="1"/>
</dbReference>
<protein>
    <recommendedName>
        <fullName evidence="1">Transposase IS200-like domain-containing protein</fullName>
    </recommendedName>
</protein>
<evidence type="ECO:0000259" key="1">
    <source>
        <dbReference type="SMART" id="SM01321"/>
    </source>
</evidence>
<comment type="caution">
    <text evidence="2">The sequence shown here is derived from an EMBL/GenBank/DDBJ whole genome shotgun (WGS) entry which is preliminary data.</text>
</comment>
<dbReference type="Proteomes" id="UP000229641">
    <property type="component" value="Unassembled WGS sequence"/>
</dbReference>
<dbReference type="GO" id="GO:0004803">
    <property type="term" value="F:transposase activity"/>
    <property type="evidence" value="ECO:0007669"/>
    <property type="project" value="InterPro"/>
</dbReference>
<dbReference type="GO" id="GO:0006313">
    <property type="term" value="P:DNA transposition"/>
    <property type="evidence" value="ECO:0007669"/>
    <property type="project" value="InterPro"/>
</dbReference>
<dbReference type="PANTHER" id="PTHR34322:SF2">
    <property type="entry name" value="TRANSPOSASE IS200-LIKE DOMAIN-CONTAINING PROTEIN"/>
    <property type="match status" value="1"/>
</dbReference>
<accession>A0A2H0LZY7</accession>
<dbReference type="SUPFAM" id="SSF143422">
    <property type="entry name" value="Transposase IS200-like"/>
    <property type="match status" value="1"/>
</dbReference>
<proteinExistence type="predicted"/>
<sequence length="232" mass="27696">MRKHPLITGEIYHIFNKSIAGFTIFNNNDEYQRILVAMKYYTVNKHSSCLSRFLEIKNKPQANIQIEIDNYLATKTKIIDIIAYCIMPTHIHLILKQLKENGISEYVNNLCNSYTRFFNTKHKRKGPLWESRFKSRLVRDDNQLLHLTRYLHLNPTTAFIVDRPESWQYSSYQEYTQIEKTTKFCNFRDLIDMPTEEYKKFNDDRISYQRELAQIKDLIMDEPSVDLRGLHG</sequence>
<dbReference type="Gene3D" id="3.30.70.1290">
    <property type="entry name" value="Transposase IS200-like"/>
    <property type="match status" value="1"/>
</dbReference>
<name>A0A2H0LZY7_9BACT</name>
<dbReference type="PANTHER" id="PTHR34322">
    <property type="entry name" value="TRANSPOSASE, Y1_TNP DOMAIN-CONTAINING"/>
    <property type="match status" value="1"/>
</dbReference>
<gene>
    <name evidence="2" type="ORF">COV72_04225</name>
</gene>
<dbReference type="SMART" id="SM01321">
    <property type="entry name" value="Y1_Tnp"/>
    <property type="match status" value="1"/>
</dbReference>
<dbReference type="InterPro" id="IPR002686">
    <property type="entry name" value="Transposase_17"/>
</dbReference>
<dbReference type="EMBL" id="PCWA01000064">
    <property type="protein sequence ID" value="PIQ89214.1"/>
    <property type="molecule type" value="Genomic_DNA"/>
</dbReference>
<dbReference type="GO" id="GO:0003677">
    <property type="term" value="F:DNA binding"/>
    <property type="evidence" value="ECO:0007669"/>
    <property type="project" value="InterPro"/>
</dbReference>
<reference evidence="2 3" key="1">
    <citation type="submission" date="2017-09" db="EMBL/GenBank/DDBJ databases">
        <title>Depth-based differentiation of microbial function through sediment-hosted aquifers and enrichment of novel symbionts in the deep terrestrial subsurface.</title>
        <authorList>
            <person name="Probst A.J."/>
            <person name="Ladd B."/>
            <person name="Jarett J.K."/>
            <person name="Geller-Mcgrath D.E."/>
            <person name="Sieber C.M."/>
            <person name="Emerson J.B."/>
            <person name="Anantharaman K."/>
            <person name="Thomas B.C."/>
            <person name="Malmstrom R."/>
            <person name="Stieglmeier M."/>
            <person name="Klingl A."/>
            <person name="Woyke T."/>
            <person name="Ryan C.M."/>
            <person name="Banfield J.F."/>
        </authorList>
    </citation>
    <scope>NUCLEOTIDE SEQUENCE [LARGE SCALE GENOMIC DNA]</scope>
    <source>
        <strain evidence="2">CG11_big_fil_rev_8_21_14_0_20_42_13</strain>
    </source>
</reference>
<evidence type="ECO:0000313" key="2">
    <source>
        <dbReference type="EMBL" id="PIQ89214.1"/>
    </source>
</evidence>
<dbReference type="AlphaFoldDB" id="A0A2H0LZY7"/>